<comment type="caution">
    <text evidence="3">The sequence shown here is derived from an EMBL/GenBank/DDBJ whole genome shotgun (WGS) entry which is preliminary data.</text>
</comment>
<keyword evidence="3" id="KW-0378">Hydrolase</keyword>
<dbReference type="GO" id="GO:0004519">
    <property type="term" value="F:endonuclease activity"/>
    <property type="evidence" value="ECO:0007669"/>
    <property type="project" value="UniProtKB-KW"/>
</dbReference>
<evidence type="ECO:0000313" key="3">
    <source>
        <dbReference type="EMBL" id="EER62152.1"/>
    </source>
</evidence>
<dbReference type="InterPro" id="IPR036691">
    <property type="entry name" value="Endo/exonu/phosph_ase_sf"/>
</dbReference>
<keyword evidence="3" id="KW-0540">Nuclease</keyword>
<evidence type="ECO:0000313" key="4">
    <source>
        <dbReference type="Proteomes" id="UP000003856"/>
    </source>
</evidence>
<reference evidence="3 4" key="1">
    <citation type="submission" date="2009-05" db="EMBL/GenBank/DDBJ databases">
        <title>The draft genome of Acidovorax delafieldii 2AN.</title>
        <authorList>
            <consortium name="US DOE Joint Genome Institute (JGI-PGF)"/>
            <person name="Lucas S."/>
            <person name="Copeland A."/>
            <person name="Lapidus A."/>
            <person name="Glavina del Rio T."/>
            <person name="Tice H."/>
            <person name="Bruce D."/>
            <person name="Goodwin L."/>
            <person name="Pitluck S."/>
            <person name="Larimer F."/>
            <person name="Land M.L."/>
            <person name="Hauser L."/>
            <person name="Shelobolina E.S."/>
            <person name="Picardal F."/>
            <person name="Roden E."/>
            <person name="Emerson D."/>
        </authorList>
    </citation>
    <scope>NUCLEOTIDE SEQUENCE [LARGE SCALE GENOMIC DNA]</scope>
    <source>
        <strain evidence="3 4">2AN</strain>
    </source>
</reference>
<dbReference type="PATRIC" id="fig|573060.9.peg.4945"/>
<dbReference type="SUPFAM" id="SSF56219">
    <property type="entry name" value="DNase I-like"/>
    <property type="match status" value="1"/>
</dbReference>
<keyword evidence="1" id="KW-0732">Signal</keyword>
<proteinExistence type="predicted"/>
<sequence length="431" mass="45697">MHRTHVTACAAFAAVAVSLSTPAQAETLRIATWNLGWHVASDEVPAWIAQCNKFYIKNPATKAWDLAAEGATSAKRGWEITESRATLEGVNLSIMPPCSVYQTSGHKGIAVTPSAYAKRGQQLSQVLARDVQPDVIAFQEVSGTKAAVEALGAAAGDYNVCSFDGKYKVQRLAFAWRKKFGEAVEACRDIHEVSLPEAPAKDQVRPAYTVTLNLNGKKVRFLTVHLKSSCVSPLDRNPRRLDDASIEACALLQQQVRPLEAAFETLGQGVDHFVVLGDFNRNLAHELNQVAGAEPTRSDGGTDLAKPLATGARTRNLLLEINDGQPASSKAALLLPKCPGSAALEAACEASKTGVPTAEQQTLLGGKTGLGCRNPVGLDHILVSQSLAAAVSNTIKVSIGPFGGSLLPSVNRPDPLLAVSDHCPLVADVQF</sequence>
<accession>C5T044</accession>
<keyword evidence="3" id="KW-0255">Endonuclease</keyword>
<feature type="signal peptide" evidence="1">
    <location>
        <begin position="1"/>
        <end position="25"/>
    </location>
</feature>
<keyword evidence="4" id="KW-1185">Reference proteome</keyword>
<dbReference type="InterPro" id="IPR005135">
    <property type="entry name" value="Endo/exonuclease/phosphatase"/>
</dbReference>
<evidence type="ECO:0000259" key="2">
    <source>
        <dbReference type="Pfam" id="PF03372"/>
    </source>
</evidence>
<dbReference type="Gene3D" id="3.60.10.10">
    <property type="entry name" value="Endonuclease/exonuclease/phosphatase"/>
    <property type="match status" value="1"/>
</dbReference>
<keyword evidence="3" id="KW-0269">Exonuclease</keyword>
<dbReference type="OrthoDB" id="395856at2"/>
<gene>
    <name evidence="3" type="ORF">AcdelDRAFT_0274</name>
</gene>
<dbReference type="Proteomes" id="UP000003856">
    <property type="component" value="Unassembled WGS sequence"/>
</dbReference>
<protein>
    <submittedName>
        <fullName evidence="3">Endonuclease/exonuclease/phosphatase</fullName>
    </submittedName>
</protein>
<organism evidence="3 4">
    <name type="scientific">Acidovorax delafieldii 2AN</name>
    <dbReference type="NCBI Taxonomy" id="573060"/>
    <lineage>
        <taxon>Bacteria</taxon>
        <taxon>Pseudomonadati</taxon>
        <taxon>Pseudomonadota</taxon>
        <taxon>Betaproteobacteria</taxon>
        <taxon>Burkholderiales</taxon>
        <taxon>Comamonadaceae</taxon>
        <taxon>Acidovorax</taxon>
    </lineage>
</organism>
<dbReference type="RefSeq" id="WP_005792919.1">
    <property type="nucleotide sequence ID" value="NZ_ACQT01000003.1"/>
</dbReference>
<dbReference type="Pfam" id="PF03372">
    <property type="entry name" value="Exo_endo_phos"/>
    <property type="match status" value="1"/>
</dbReference>
<dbReference type="AlphaFoldDB" id="C5T044"/>
<dbReference type="EMBL" id="ACQT01000003">
    <property type="protein sequence ID" value="EER62152.1"/>
    <property type="molecule type" value="Genomic_DNA"/>
</dbReference>
<feature type="chain" id="PRO_5002956861" evidence="1">
    <location>
        <begin position="26"/>
        <end position="431"/>
    </location>
</feature>
<name>C5T044_ACIDE</name>
<evidence type="ECO:0000256" key="1">
    <source>
        <dbReference type="SAM" id="SignalP"/>
    </source>
</evidence>
<dbReference type="GO" id="GO:0004527">
    <property type="term" value="F:exonuclease activity"/>
    <property type="evidence" value="ECO:0007669"/>
    <property type="project" value="UniProtKB-KW"/>
</dbReference>
<feature type="domain" description="Endonuclease/exonuclease/phosphatase" evidence="2">
    <location>
        <begin position="117"/>
        <end position="422"/>
    </location>
</feature>